<proteinExistence type="predicted"/>
<feature type="chain" id="PRO_5031412322" evidence="1">
    <location>
        <begin position="24"/>
        <end position="53"/>
    </location>
</feature>
<protein>
    <submittedName>
        <fullName evidence="2">XK-related protein</fullName>
    </submittedName>
</protein>
<evidence type="ECO:0000313" key="2">
    <source>
        <dbReference type="EMBL" id="QQP48598.1"/>
    </source>
</evidence>
<dbReference type="EMBL" id="CP045895">
    <property type="protein sequence ID" value="QQP48598.1"/>
    <property type="molecule type" value="Genomic_DNA"/>
</dbReference>
<keyword evidence="1" id="KW-0732">Signal</keyword>
<feature type="non-terminal residue" evidence="2">
    <location>
        <position position="1"/>
    </location>
</feature>
<evidence type="ECO:0000256" key="1">
    <source>
        <dbReference type="SAM" id="SignalP"/>
    </source>
</evidence>
<dbReference type="AlphaFoldDB" id="A0A7T8HEI3"/>
<feature type="signal peptide" evidence="1">
    <location>
        <begin position="1"/>
        <end position="23"/>
    </location>
</feature>
<reference evidence="3" key="1">
    <citation type="submission" date="2021-01" db="EMBL/GenBank/DDBJ databases">
        <title>Caligus Genome Assembly.</title>
        <authorList>
            <person name="Gallardo-Escarate C."/>
        </authorList>
    </citation>
    <scope>NUCLEOTIDE SEQUENCE [LARGE SCALE GENOMIC DNA]</scope>
</reference>
<organism evidence="2 3">
    <name type="scientific">Caligus rogercresseyi</name>
    <name type="common">Sea louse</name>
    <dbReference type="NCBI Taxonomy" id="217165"/>
    <lineage>
        <taxon>Eukaryota</taxon>
        <taxon>Metazoa</taxon>
        <taxon>Ecdysozoa</taxon>
        <taxon>Arthropoda</taxon>
        <taxon>Crustacea</taxon>
        <taxon>Multicrustacea</taxon>
        <taxon>Hexanauplia</taxon>
        <taxon>Copepoda</taxon>
        <taxon>Siphonostomatoida</taxon>
        <taxon>Caligidae</taxon>
        <taxon>Caligus</taxon>
    </lineage>
</organism>
<name>A0A7T8HEI3_CALRO</name>
<evidence type="ECO:0000313" key="3">
    <source>
        <dbReference type="Proteomes" id="UP000595437"/>
    </source>
</evidence>
<keyword evidence="3" id="KW-1185">Reference proteome</keyword>
<dbReference type="Proteomes" id="UP000595437">
    <property type="component" value="Chromosome 6"/>
</dbReference>
<sequence length="53" mass="5706">GFILGGSLLAMIVLVHNCPSCFRFNPEAISPRIISHSSFCPSLESPLVYPLSS</sequence>
<gene>
    <name evidence="2" type="ORF">FKW44_008966</name>
</gene>
<accession>A0A7T8HEI3</accession>